<dbReference type="EMBL" id="LESJ01000001">
    <property type="protein sequence ID" value="RBT70973.1"/>
    <property type="molecule type" value="Genomic_DNA"/>
</dbReference>
<gene>
    <name evidence="2" type="ORF">EB03_00006</name>
</gene>
<evidence type="ECO:0000256" key="1">
    <source>
        <dbReference type="SAM" id="SignalP"/>
    </source>
</evidence>
<keyword evidence="1" id="KW-0732">Signal</keyword>
<feature type="signal peptide" evidence="1">
    <location>
        <begin position="1"/>
        <end position="29"/>
    </location>
</feature>
<name>A0AB37IFS1_ENTHR</name>
<dbReference type="Proteomes" id="UP000253498">
    <property type="component" value="Unassembled WGS sequence"/>
</dbReference>
<proteinExistence type="predicted"/>
<dbReference type="AlphaFoldDB" id="A0AB37IFS1"/>
<organism evidence="2 3">
    <name type="scientific">Enterococcus hirae</name>
    <dbReference type="NCBI Taxonomy" id="1354"/>
    <lineage>
        <taxon>Bacteria</taxon>
        <taxon>Bacillati</taxon>
        <taxon>Bacillota</taxon>
        <taxon>Bacilli</taxon>
        <taxon>Lactobacillales</taxon>
        <taxon>Enterococcaceae</taxon>
        <taxon>Enterococcus</taxon>
    </lineage>
</organism>
<accession>A0AB37IFS1</accession>
<evidence type="ECO:0000313" key="3">
    <source>
        <dbReference type="Proteomes" id="UP000253498"/>
    </source>
</evidence>
<reference evidence="2 3" key="1">
    <citation type="submission" date="2015-06" db="EMBL/GenBank/DDBJ databases">
        <title>The Genome Sequence of Enterococcus hirae 88EA1.</title>
        <authorList>
            <consortium name="The Broad Institute Genomics Platform"/>
            <consortium name="The Broad Institute Genome Sequencing Center for Infectious Disease"/>
            <person name="Earl A.M."/>
            <person name="Van Tyne D."/>
            <person name="Lebreton F."/>
            <person name="Saavedra J.T."/>
            <person name="Gilmore M.S."/>
            <person name="Manson McGuire A."/>
            <person name="Clock S."/>
            <person name="Crupain M."/>
            <person name="Rangan U."/>
            <person name="Young S."/>
            <person name="Abouelleil A."/>
            <person name="Cao P."/>
            <person name="Chapman S.B."/>
            <person name="Griggs A."/>
            <person name="Priest M."/>
            <person name="Shea T."/>
            <person name="Wortman J."/>
            <person name="Nusbaum C."/>
            <person name="Birren B."/>
        </authorList>
    </citation>
    <scope>NUCLEOTIDE SEQUENCE [LARGE SCALE GENOMIC DNA]</scope>
    <source>
        <strain evidence="2 3">88EA1</strain>
    </source>
</reference>
<feature type="chain" id="PRO_5044301871" evidence="1">
    <location>
        <begin position="30"/>
        <end position="229"/>
    </location>
</feature>
<evidence type="ECO:0000313" key="2">
    <source>
        <dbReference type="EMBL" id="RBT70973.1"/>
    </source>
</evidence>
<protein>
    <submittedName>
        <fullName evidence="2">Uncharacterized protein</fullName>
    </submittedName>
</protein>
<comment type="caution">
    <text evidence="2">The sequence shown here is derived from an EMBL/GenBank/DDBJ whole genome shotgun (WGS) entry which is preliminary data.</text>
</comment>
<dbReference type="RefSeq" id="WP_240187697.1">
    <property type="nucleotide sequence ID" value="NZ_JAKTCD010000002.1"/>
</dbReference>
<sequence>MKKKSSLVSLLIGMVALAIFLIPTKAAHADITVTNDCTDFSSIQVSVSANSTGKGNTDYFNITPGQSDSWSRLSRSGFILAIVHNGMLRTYYTPTSASYSYKDGSLYQRNSSTEITPLKKVVYSDTKGTKIVNMVNLSDGTVQVALSKWKTGGYADYFELARPAVESWSRNNDPRGFLVSMKAKSEMNEYIYYLPSIENIGGNYLTIKNQAILDWDERTPLKLVNVIKY</sequence>